<gene>
    <name evidence="8" type="ORF">PDLFYP31_03389</name>
    <name evidence="7" type="ORF">PN599_17925</name>
</gene>
<feature type="transmembrane region" description="Helical" evidence="6">
    <location>
        <begin position="358"/>
        <end position="377"/>
    </location>
</feature>
<reference evidence="7" key="2">
    <citation type="submission" date="2023-01" db="EMBL/GenBank/DDBJ databases">
        <title>Human gut microbiome strain richness.</title>
        <authorList>
            <person name="Chen-Liaw A."/>
        </authorList>
    </citation>
    <scope>NUCLEOTIDE SEQUENCE</scope>
    <source>
        <strain evidence="7">RTP21484st1_E5_RTP21484_190118</strain>
    </source>
</reference>
<feature type="transmembrane region" description="Helical" evidence="6">
    <location>
        <begin position="256"/>
        <end position="276"/>
    </location>
</feature>
<evidence type="ECO:0000256" key="6">
    <source>
        <dbReference type="SAM" id="Phobius"/>
    </source>
</evidence>
<sequence>MGTRYNILGLLRSPSSVYVIFRYGTYIVQFLNSILLAKALGDIKYGIYSFVFLIMQYMSYSNLGINESLNTEYAVSKDGDRCKIWNTSWALNLLINTFLFMVFAFLISIVSLFSRYEFDSYGMLLLMTCIVINLSRIYITYYKLHGKLIKLNIQQFLPHFVLLVLVLIMWNKLTVRQIVVSYFVSNVIALIIFRVDLPNPPSFQIDRSIASVLLRRGITLLLYNLSFYLLTLVASSLVSSYFSLEEFGCYSFVNTLIHGIIMACGAFLFIFYPKILNRLYSCDEDKAYELISRIRGVYILFIDLVSLLSIFVAVVLSYLLPQYRNDITIIFPILILGQIIMSSTTGHSAYLLSKKKEFRLVVFGFESVVLTLVLGILCGEYFNSLYALSLVVPISSLFYTFMTTRESLATMNKNHAIADVLKEIFALKKWFPCVLVLIYAFVINQWHVILIGVGIYLFINYKNLRISIKEGVRIISDRNSLLV</sequence>
<accession>A0A6N3GUG5</accession>
<keyword evidence="4 6" id="KW-1133">Transmembrane helix</keyword>
<dbReference type="PANTHER" id="PTHR30250">
    <property type="entry name" value="PST FAMILY PREDICTED COLANIC ACID TRANSPORTER"/>
    <property type="match status" value="1"/>
</dbReference>
<feature type="transmembrane region" description="Helical" evidence="6">
    <location>
        <begin position="297"/>
        <end position="321"/>
    </location>
</feature>
<evidence type="ECO:0000313" key="8">
    <source>
        <dbReference type="EMBL" id="VYU67650.1"/>
    </source>
</evidence>
<keyword evidence="3 6" id="KW-0812">Transmembrane</keyword>
<dbReference type="AlphaFoldDB" id="A0A6N3GUG5"/>
<proteinExistence type="predicted"/>
<dbReference type="InterPro" id="IPR050833">
    <property type="entry name" value="Poly_Biosynth_Transport"/>
</dbReference>
<feature type="transmembrane region" description="Helical" evidence="6">
    <location>
        <begin position="93"/>
        <end position="114"/>
    </location>
</feature>
<feature type="transmembrane region" description="Helical" evidence="6">
    <location>
        <begin position="327"/>
        <end position="346"/>
    </location>
</feature>
<reference evidence="8" key="1">
    <citation type="submission" date="2019-11" db="EMBL/GenBank/DDBJ databases">
        <authorList>
            <person name="Feng L."/>
        </authorList>
    </citation>
    <scope>NUCLEOTIDE SEQUENCE</scope>
    <source>
        <strain evidence="8">PdistasonisLFYP31</strain>
    </source>
</reference>
<dbReference type="InterPro" id="IPR002797">
    <property type="entry name" value="Polysacc_synth"/>
</dbReference>
<dbReference type="Pfam" id="PF01943">
    <property type="entry name" value="Polysacc_synt"/>
    <property type="match status" value="1"/>
</dbReference>
<feature type="transmembrane region" description="Helical" evidence="6">
    <location>
        <begin position="20"/>
        <end position="40"/>
    </location>
</feature>
<feature type="transmembrane region" description="Helical" evidence="6">
    <location>
        <begin position="218"/>
        <end position="244"/>
    </location>
</feature>
<keyword evidence="2" id="KW-1003">Cell membrane</keyword>
<evidence type="ECO:0000256" key="4">
    <source>
        <dbReference type="ARBA" id="ARBA00022989"/>
    </source>
</evidence>
<organism evidence="8">
    <name type="scientific">Parabacteroides distasonis</name>
    <dbReference type="NCBI Taxonomy" id="823"/>
    <lineage>
        <taxon>Bacteria</taxon>
        <taxon>Pseudomonadati</taxon>
        <taxon>Bacteroidota</taxon>
        <taxon>Bacteroidia</taxon>
        <taxon>Bacteroidales</taxon>
        <taxon>Tannerellaceae</taxon>
        <taxon>Parabacteroides</taxon>
    </lineage>
</organism>
<name>A0A6N3GUG5_PARDI</name>
<dbReference type="GO" id="GO:0005886">
    <property type="term" value="C:plasma membrane"/>
    <property type="evidence" value="ECO:0007669"/>
    <property type="project" value="UniProtKB-SubCell"/>
</dbReference>
<protein>
    <submittedName>
        <fullName evidence="7">Oligosaccharide flippase family protein</fullName>
    </submittedName>
    <submittedName>
        <fullName evidence="8">Polysaccharide biosynthesis protein</fullName>
    </submittedName>
</protein>
<feature type="transmembrane region" description="Helical" evidence="6">
    <location>
        <begin position="156"/>
        <end position="173"/>
    </location>
</feature>
<feature type="transmembrane region" description="Helical" evidence="6">
    <location>
        <begin position="430"/>
        <end position="459"/>
    </location>
</feature>
<evidence type="ECO:0000313" key="7">
    <source>
        <dbReference type="EMBL" id="MDB9006870.1"/>
    </source>
</evidence>
<evidence type="ECO:0000256" key="1">
    <source>
        <dbReference type="ARBA" id="ARBA00004651"/>
    </source>
</evidence>
<dbReference type="EMBL" id="JAQMPJ010000022">
    <property type="protein sequence ID" value="MDB9006870.1"/>
    <property type="molecule type" value="Genomic_DNA"/>
</dbReference>
<keyword evidence="5 6" id="KW-0472">Membrane</keyword>
<dbReference type="Proteomes" id="UP001210126">
    <property type="component" value="Unassembled WGS sequence"/>
</dbReference>
<evidence type="ECO:0000256" key="5">
    <source>
        <dbReference type="ARBA" id="ARBA00023136"/>
    </source>
</evidence>
<dbReference type="EMBL" id="CACRUW010000028">
    <property type="protein sequence ID" value="VYU67650.1"/>
    <property type="molecule type" value="Genomic_DNA"/>
</dbReference>
<dbReference type="RefSeq" id="WP_009017049.1">
    <property type="nucleotide sequence ID" value="NZ_CACRUW010000028.1"/>
</dbReference>
<feature type="transmembrane region" description="Helical" evidence="6">
    <location>
        <begin position="120"/>
        <end position="144"/>
    </location>
</feature>
<evidence type="ECO:0000256" key="2">
    <source>
        <dbReference type="ARBA" id="ARBA00022475"/>
    </source>
</evidence>
<dbReference type="PANTHER" id="PTHR30250:SF11">
    <property type="entry name" value="O-ANTIGEN TRANSPORTER-RELATED"/>
    <property type="match status" value="1"/>
</dbReference>
<comment type="subcellular location">
    <subcellularLocation>
        <location evidence="1">Cell membrane</location>
        <topology evidence="1">Multi-pass membrane protein</topology>
    </subcellularLocation>
</comment>
<feature type="transmembrane region" description="Helical" evidence="6">
    <location>
        <begin position="179"/>
        <end position="197"/>
    </location>
</feature>
<evidence type="ECO:0000256" key="3">
    <source>
        <dbReference type="ARBA" id="ARBA00022692"/>
    </source>
</evidence>